<dbReference type="KEGG" id="pacr:FXN63_15735"/>
<keyword evidence="3 14" id="KW-0813">Transport</keyword>
<proteinExistence type="inferred from homology"/>
<evidence type="ECO:0000256" key="4">
    <source>
        <dbReference type="ARBA" id="ARBA00022452"/>
    </source>
</evidence>
<evidence type="ECO:0000256" key="1">
    <source>
        <dbReference type="ARBA" id="ARBA00004571"/>
    </source>
</evidence>
<dbReference type="Pfam" id="PF07715">
    <property type="entry name" value="Plug"/>
    <property type="match status" value="1"/>
</dbReference>
<protein>
    <submittedName>
        <fullName evidence="20">TonB-dependent siderophore receptor</fullName>
    </submittedName>
</protein>
<evidence type="ECO:0000259" key="18">
    <source>
        <dbReference type="Pfam" id="PF00593"/>
    </source>
</evidence>
<comment type="similarity">
    <text evidence="2 14 16">Belongs to the TonB-dependent receptor family.</text>
</comment>
<keyword evidence="21" id="KW-1185">Reference proteome</keyword>
<evidence type="ECO:0000259" key="19">
    <source>
        <dbReference type="Pfam" id="PF07715"/>
    </source>
</evidence>
<dbReference type="OrthoDB" id="5346107at2"/>
<feature type="signal peptide" evidence="17">
    <location>
        <begin position="1"/>
        <end position="40"/>
    </location>
</feature>
<dbReference type="PANTHER" id="PTHR32552">
    <property type="entry name" value="FERRICHROME IRON RECEPTOR-RELATED"/>
    <property type="match status" value="1"/>
</dbReference>
<dbReference type="GO" id="GO:0015344">
    <property type="term" value="F:siderophore uptake transmembrane transporter activity"/>
    <property type="evidence" value="ECO:0007669"/>
    <property type="project" value="TreeGrafter"/>
</dbReference>
<evidence type="ECO:0000256" key="14">
    <source>
        <dbReference type="PROSITE-ProRule" id="PRU01360"/>
    </source>
</evidence>
<accession>A0A5C0AXN4</accession>
<name>A0A5C0AXN4_9BURK</name>
<evidence type="ECO:0000256" key="11">
    <source>
        <dbReference type="ARBA" id="ARBA00023136"/>
    </source>
</evidence>
<evidence type="ECO:0000256" key="8">
    <source>
        <dbReference type="ARBA" id="ARBA00023004"/>
    </source>
</evidence>
<dbReference type="InterPro" id="IPR039426">
    <property type="entry name" value="TonB-dep_rcpt-like"/>
</dbReference>
<keyword evidence="13 14" id="KW-0998">Cell outer membrane</keyword>
<dbReference type="Pfam" id="PF00593">
    <property type="entry name" value="TonB_dep_Rec_b-barrel"/>
    <property type="match status" value="1"/>
</dbReference>
<keyword evidence="7 17" id="KW-0732">Signal</keyword>
<dbReference type="InterPro" id="IPR010917">
    <property type="entry name" value="TonB_rcpt_CS"/>
</dbReference>
<dbReference type="NCBIfam" id="TIGR01783">
    <property type="entry name" value="TonB-siderophor"/>
    <property type="match status" value="1"/>
</dbReference>
<organism evidence="20 21">
    <name type="scientific">Pigmentiphaga aceris</name>
    <dbReference type="NCBI Taxonomy" id="1940612"/>
    <lineage>
        <taxon>Bacteria</taxon>
        <taxon>Pseudomonadati</taxon>
        <taxon>Pseudomonadota</taxon>
        <taxon>Betaproteobacteria</taxon>
        <taxon>Burkholderiales</taxon>
        <taxon>Alcaligenaceae</taxon>
        <taxon>Pigmentiphaga</taxon>
    </lineage>
</organism>
<evidence type="ECO:0000256" key="12">
    <source>
        <dbReference type="ARBA" id="ARBA00023170"/>
    </source>
</evidence>
<dbReference type="CDD" id="cd01347">
    <property type="entry name" value="ligand_gated_channel"/>
    <property type="match status" value="1"/>
</dbReference>
<dbReference type="GO" id="GO:0038023">
    <property type="term" value="F:signaling receptor activity"/>
    <property type="evidence" value="ECO:0007669"/>
    <property type="project" value="InterPro"/>
</dbReference>
<keyword evidence="4 14" id="KW-1134">Transmembrane beta strand</keyword>
<evidence type="ECO:0000256" key="9">
    <source>
        <dbReference type="ARBA" id="ARBA00023065"/>
    </source>
</evidence>
<evidence type="ECO:0000256" key="2">
    <source>
        <dbReference type="ARBA" id="ARBA00009810"/>
    </source>
</evidence>
<evidence type="ECO:0000313" key="20">
    <source>
        <dbReference type="EMBL" id="QEI07128.1"/>
    </source>
</evidence>
<reference evidence="20 21" key="1">
    <citation type="submission" date="2019-08" db="EMBL/GenBank/DDBJ databases">
        <title>Amphibian skin-associated Pigmentiphaga: genome sequence and occurrence across geography and hosts.</title>
        <authorList>
            <person name="Bletz M.C."/>
            <person name="Bunk B."/>
            <person name="Sproeer C."/>
            <person name="Biwer P."/>
            <person name="Reiter S."/>
            <person name="Rabemananjara F.C.E."/>
            <person name="Schulz S."/>
            <person name="Overmann J."/>
            <person name="Vences M."/>
        </authorList>
    </citation>
    <scope>NUCLEOTIDE SEQUENCE [LARGE SCALE GENOMIC DNA]</scope>
    <source>
        <strain evidence="20 21">Mada1488</strain>
    </source>
</reference>
<evidence type="ECO:0000256" key="7">
    <source>
        <dbReference type="ARBA" id="ARBA00022729"/>
    </source>
</evidence>
<evidence type="ECO:0000256" key="13">
    <source>
        <dbReference type="ARBA" id="ARBA00023237"/>
    </source>
</evidence>
<dbReference type="InterPro" id="IPR037066">
    <property type="entry name" value="Plug_dom_sf"/>
</dbReference>
<keyword evidence="8" id="KW-0408">Iron</keyword>
<dbReference type="PANTHER" id="PTHR32552:SF82">
    <property type="entry name" value="FCUA PROTEIN"/>
    <property type="match status" value="1"/>
</dbReference>
<feature type="short sequence motif" description="TonB C-terminal box" evidence="15">
    <location>
        <begin position="720"/>
        <end position="737"/>
    </location>
</feature>
<keyword evidence="9" id="KW-0406">Ion transport</keyword>
<dbReference type="InterPro" id="IPR012910">
    <property type="entry name" value="Plug_dom"/>
</dbReference>
<dbReference type="PROSITE" id="PS52016">
    <property type="entry name" value="TONB_DEPENDENT_REC_3"/>
    <property type="match status" value="1"/>
</dbReference>
<feature type="chain" id="PRO_5022949397" evidence="17">
    <location>
        <begin position="41"/>
        <end position="737"/>
    </location>
</feature>
<dbReference type="InterPro" id="IPR000531">
    <property type="entry name" value="Beta-barrel_TonB"/>
</dbReference>
<feature type="domain" description="TonB-dependent receptor plug" evidence="19">
    <location>
        <begin position="92"/>
        <end position="188"/>
    </location>
</feature>
<evidence type="ECO:0000256" key="10">
    <source>
        <dbReference type="ARBA" id="ARBA00023077"/>
    </source>
</evidence>
<keyword evidence="10 16" id="KW-0798">TonB box</keyword>
<dbReference type="SUPFAM" id="SSF56935">
    <property type="entry name" value="Porins"/>
    <property type="match status" value="1"/>
</dbReference>
<keyword evidence="6 14" id="KW-0812">Transmembrane</keyword>
<comment type="subcellular location">
    <subcellularLocation>
        <location evidence="1 14">Cell outer membrane</location>
        <topology evidence="1 14">Multi-pass membrane protein</topology>
    </subcellularLocation>
</comment>
<dbReference type="GO" id="GO:0015891">
    <property type="term" value="P:siderophore transport"/>
    <property type="evidence" value="ECO:0007669"/>
    <property type="project" value="InterPro"/>
</dbReference>
<evidence type="ECO:0000313" key="21">
    <source>
        <dbReference type="Proteomes" id="UP000325161"/>
    </source>
</evidence>
<evidence type="ECO:0000256" key="5">
    <source>
        <dbReference type="ARBA" id="ARBA00022496"/>
    </source>
</evidence>
<keyword evidence="11 14" id="KW-0472">Membrane</keyword>
<evidence type="ECO:0000256" key="15">
    <source>
        <dbReference type="PROSITE-ProRule" id="PRU10144"/>
    </source>
</evidence>
<dbReference type="RefSeq" id="WP_148816175.1">
    <property type="nucleotide sequence ID" value="NZ_CP043046.1"/>
</dbReference>
<dbReference type="Gene3D" id="2.170.130.10">
    <property type="entry name" value="TonB-dependent receptor, plug domain"/>
    <property type="match status" value="1"/>
</dbReference>
<dbReference type="PROSITE" id="PS01156">
    <property type="entry name" value="TONB_DEPENDENT_REC_2"/>
    <property type="match status" value="1"/>
</dbReference>
<dbReference type="InterPro" id="IPR010105">
    <property type="entry name" value="TonB_sidphr_rcpt"/>
</dbReference>
<evidence type="ECO:0000256" key="17">
    <source>
        <dbReference type="SAM" id="SignalP"/>
    </source>
</evidence>
<dbReference type="Proteomes" id="UP000325161">
    <property type="component" value="Chromosome"/>
</dbReference>
<feature type="domain" description="TonB-dependent receptor-like beta-barrel" evidence="18">
    <location>
        <begin position="267"/>
        <end position="707"/>
    </location>
</feature>
<gene>
    <name evidence="20" type="ORF">FXN63_15735</name>
</gene>
<dbReference type="InterPro" id="IPR036942">
    <property type="entry name" value="Beta-barrel_TonB_sf"/>
</dbReference>
<dbReference type="EMBL" id="CP043046">
    <property type="protein sequence ID" value="QEI07128.1"/>
    <property type="molecule type" value="Genomic_DNA"/>
</dbReference>
<evidence type="ECO:0000256" key="16">
    <source>
        <dbReference type="RuleBase" id="RU003357"/>
    </source>
</evidence>
<keyword evidence="5" id="KW-0410">Iron transport</keyword>
<sequence length="737" mass="77746">MTRFDRNSALSNAPRKPLALVIAIRAALACGLLGTGAGWAQTAPAATGVSTLTPIAVTGDAIPTAGDTLPPPAPGGQIARGGRLGVLGEQDAADVPFSVTSYTSALIESQQARNLSDVLKNNPSVQSSYGFGNFAEVFVVRGFPLLSEDVSFGGLYGIAPRQVIATQMIERVEVLLGANAFLSGASPSGSGIGGAINVEPKRAGDTPLNRFSVDYTSDSQVGGSLDVARRFGPDQAFGVRVNALQRSGDTGIDREDRNNTIGSIGLDYRGDKVRTSFDLGYQRLKVNQGRTVTYLGSALQAVPETPNASHNSAQDWSFSDLKSTFGMLRGEVDLSDSWTAYAGVGASRNEELGTYSSPTVAALNGAATASRLSVPFESDSVGAQFGVRGKVRTGPVSHSLNLGYSGVYRQTRTAFISGAAYTTNLYNPNFVTLPRATSSGGNFNDPGMRSRTRMHGLSVSDTIGVLDDRLLFTLGARRQSIDVQGFTYTGVRDANYNSSVTSPVYGVVFKPWDQVSIYANHIEGLQQGPTAPNSAANAGQVFAPYTSKQNEIGIKLDRGNFGAGVALYEIEQPSAITDSATRIYSVDGLQRNRGLELTVYGEPVRGVRVLGGIAFNDAKLKRTAQGTNNGHDAVGVPDYQATAGVEWDVPGVAGLTAQGQVVRVGPQAFNASNSLRLKAWTRVDLGVAYSTKVSGYDVVWRANVENVADRGYWNSATGGYLTQGAPRTFKLSATMGF</sequence>
<keyword evidence="12 20" id="KW-0675">Receptor</keyword>
<evidence type="ECO:0000256" key="3">
    <source>
        <dbReference type="ARBA" id="ARBA00022448"/>
    </source>
</evidence>
<dbReference type="Gene3D" id="2.40.170.20">
    <property type="entry name" value="TonB-dependent receptor, beta-barrel domain"/>
    <property type="match status" value="1"/>
</dbReference>
<dbReference type="GO" id="GO:0009279">
    <property type="term" value="C:cell outer membrane"/>
    <property type="evidence" value="ECO:0007669"/>
    <property type="project" value="UniProtKB-SubCell"/>
</dbReference>
<evidence type="ECO:0000256" key="6">
    <source>
        <dbReference type="ARBA" id="ARBA00022692"/>
    </source>
</evidence>
<dbReference type="AlphaFoldDB" id="A0A5C0AXN4"/>